<comment type="caution">
    <text evidence="1">The sequence shown here is derived from an EMBL/GenBank/DDBJ whole genome shotgun (WGS) entry which is preliminary data.</text>
</comment>
<keyword evidence="2" id="KW-1185">Reference proteome</keyword>
<dbReference type="Proteomes" id="UP000315469">
    <property type="component" value="Unassembled WGS sequence"/>
</dbReference>
<name>A0ABY2ZQ96_9GAMM</name>
<evidence type="ECO:0000313" key="1">
    <source>
        <dbReference type="EMBL" id="TPV45391.1"/>
    </source>
</evidence>
<proteinExistence type="predicted"/>
<evidence type="ECO:0000313" key="2">
    <source>
        <dbReference type="Proteomes" id="UP000315469"/>
    </source>
</evidence>
<dbReference type="EMBL" id="VHJB01000001">
    <property type="protein sequence ID" value="TPV45391.1"/>
    <property type="molecule type" value="Genomic_DNA"/>
</dbReference>
<accession>A0ABY2ZQ96</accession>
<sequence>MLHLLSGASNIKRKFLIENQRDK</sequence>
<organism evidence="1 2">
    <name type="scientific">Pantoea eucalypti</name>
    <dbReference type="NCBI Taxonomy" id="470933"/>
    <lineage>
        <taxon>Bacteria</taxon>
        <taxon>Pseudomonadati</taxon>
        <taxon>Pseudomonadota</taxon>
        <taxon>Gammaproteobacteria</taxon>
        <taxon>Enterobacterales</taxon>
        <taxon>Erwiniaceae</taxon>
        <taxon>Pantoea</taxon>
    </lineage>
</organism>
<gene>
    <name evidence="1" type="ORF">FJW02_00125</name>
</gene>
<reference evidence="1 2" key="1">
    <citation type="submission" date="2019-06" db="EMBL/GenBank/DDBJ databases">
        <title>Taxogenomics and systematics of the genus Pantoea.</title>
        <authorList>
            <person name="Tambong J.T."/>
        </authorList>
    </citation>
    <scope>NUCLEOTIDE SEQUENCE [LARGE SCALE GENOMIC DNA]</scope>
    <source>
        <strain evidence="1 2">LMG 24197</strain>
    </source>
</reference>
<protein>
    <submittedName>
        <fullName evidence="1">Uncharacterized protein</fullName>
    </submittedName>
</protein>